<evidence type="ECO:0000313" key="2">
    <source>
        <dbReference type="EMBL" id="PZC73804.1"/>
    </source>
</evidence>
<dbReference type="EMBL" id="KZ150084">
    <property type="protein sequence ID" value="PZC73804.1"/>
    <property type="molecule type" value="Genomic_DNA"/>
</dbReference>
<dbReference type="Proteomes" id="UP000249218">
    <property type="component" value="Unassembled WGS sequence"/>
</dbReference>
<dbReference type="Gene3D" id="3.80.10.10">
    <property type="entry name" value="Ribonuclease Inhibitor"/>
    <property type="match status" value="1"/>
</dbReference>
<dbReference type="AlphaFoldDB" id="A0A2W1BJF9"/>
<organism evidence="2 3">
    <name type="scientific">Helicoverpa armigera</name>
    <name type="common">Cotton bollworm</name>
    <name type="synonym">Heliothis armigera</name>
    <dbReference type="NCBI Taxonomy" id="29058"/>
    <lineage>
        <taxon>Eukaryota</taxon>
        <taxon>Metazoa</taxon>
        <taxon>Ecdysozoa</taxon>
        <taxon>Arthropoda</taxon>
        <taxon>Hexapoda</taxon>
        <taxon>Insecta</taxon>
        <taxon>Pterygota</taxon>
        <taxon>Neoptera</taxon>
        <taxon>Endopterygota</taxon>
        <taxon>Lepidoptera</taxon>
        <taxon>Glossata</taxon>
        <taxon>Ditrysia</taxon>
        <taxon>Noctuoidea</taxon>
        <taxon>Noctuidae</taxon>
        <taxon>Heliothinae</taxon>
        <taxon>Helicoverpa</taxon>
    </lineage>
</organism>
<dbReference type="InterPro" id="IPR032675">
    <property type="entry name" value="LRR_dom_sf"/>
</dbReference>
<feature type="compositionally biased region" description="Basic and acidic residues" evidence="1">
    <location>
        <begin position="1"/>
        <end position="12"/>
    </location>
</feature>
<feature type="compositionally biased region" description="Acidic residues" evidence="1">
    <location>
        <begin position="14"/>
        <end position="28"/>
    </location>
</feature>
<feature type="compositionally biased region" description="Pro residues" evidence="1">
    <location>
        <begin position="184"/>
        <end position="204"/>
    </location>
</feature>
<keyword evidence="3" id="KW-1185">Reference proteome</keyword>
<name>A0A2W1BJF9_HELAM</name>
<evidence type="ECO:0000256" key="1">
    <source>
        <dbReference type="SAM" id="MobiDB-lite"/>
    </source>
</evidence>
<feature type="compositionally biased region" description="Acidic residues" evidence="1">
    <location>
        <begin position="250"/>
        <end position="259"/>
    </location>
</feature>
<accession>A0A2W1BJF9</accession>
<reference evidence="2 3" key="1">
    <citation type="journal article" date="2017" name="BMC Biol.">
        <title>Genomic innovations, transcriptional plasticity and gene loss underlying the evolution and divergence of two highly polyphagous and invasive Helicoverpa pest species.</title>
        <authorList>
            <person name="Pearce S.L."/>
            <person name="Clarke D.F."/>
            <person name="East P.D."/>
            <person name="Elfekih S."/>
            <person name="Gordon K.H."/>
            <person name="Jermiin L.S."/>
            <person name="McGaughran A."/>
            <person name="Oakeshott J.G."/>
            <person name="Papanikolaou A."/>
            <person name="Perera O.P."/>
            <person name="Rane R.V."/>
            <person name="Richards S."/>
            <person name="Tay W.T."/>
            <person name="Walsh T.K."/>
            <person name="Anderson A."/>
            <person name="Anderson C.J."/>
            <person name="Asgari S."/>
            <person name="Board P.G."/>
            <person name="Bretschneider A."/>
            <person name="Campbell P.M."/>
            <person name="Chertemps T."/>
            <person name="Christeller J.T."/>
            <person name="Coppin C.W."/>
            <person name="Downes S.J."/>
            <person name="Duan G."/>
            <person name="Farnsworth C.A."/>
            <person name="Good R.T."/>
            <person name="Han L.B."/>
            <person name="Han Y.C."/>
            <person name="Hatje K."/>
            <person name="Horne I."/>
            <person name="Huang Y.P."/>
            <person name="Hughes D.S."/>
            <person name="Jacquin-Joly E."/>
            <person name="James W."/>
            <person name="Jhangiani S."/>
            <person name="Kollmar M."/>
            <person name="Kuwar S.S."/>
            <person name="Li S."/>
            <person name="Liu N.Y."/>
            <person name="Maibeche M.T."/>
            <person name="Miller J.R."/>
            <person name="Montagne N."/>
            <person name="Perry T."/>
            <person name="Qu J."/>
            <person name="Song S.V."/>
            <person name="Sutton G.G."/>
            <person name="Vogel H."/>
            <person name="Walenz B.P."/>
            <person name="Xu W."/>
            <person name="Zhang H.J."/>
            <person name="Zou Z."/>
            <person name="Batterham P."/>
            <person name="Edwards O.R."/>
            <person name="Feyereisen R."/>
            <person name="Gibbs R.A."/>
            <person name="Heckel D.G."/>
            <person name="McGrath A."/>
            <person name="Robin C."/>
            <person name="Scherer S.E."/>
            <person name="Worley K.C."/>
            <person name="Wu Y.D."/>
        </authorList>
    </citation>
    <scope>NUCLEOTIDE SEQUENCE [LARGE SCALE GENOMIC DNA]</scope>
    <source>
        <strain evidence="2">Harm_GR_Male_#8</strain>
        <tissue evidence="2">Whole organism</tissue>
    </source>
</reference>
<gene>
    <name evidence="2" type="primary">HaOG208779</name>
    <name evidence="2" type="ORF">B5X24_HaOG208779</name>
</gene>
<protein>
    <submittedName>
        <fullName evidence="2">Uncharacterized protein</fullName>
    </submittedName>
</protein>
<dbReference type="OrthoDB" id="9856535at2759"/>
<evidence type="ECO:0000313" key="3">
    <source>
        <dbReference type="Proteomes" id="UP000249218"/>
    </source>
</evidence>
<feature type="region of interest" description="Disordered" evidence="1">
    <location>
        <begin position="179"/>
        <end position="264"/>
    </location>
</feature>
<sequence>MAPDYYRVKTPEPEATDEDDEQNYEPEPLDPPPERPGDILMGNPWWSHERRIIVIQPNRQAEDNRQNADVAPERAPIPAQIAPVIQQMPVAQRVGQAAQRAVAQGAPRPLPQPIPQEGLAAQGPAPFVLGDVHIVPIPRPVPPAEPAAQFHAHRVDPELARAFDATLDEYGAMAVEQGLIRPGPANPQPGPANPQPGPANPQPGPANAQGSAEQPGPANPKAGAEEAGPSKRRANPEDPLDLAKRRRLDDDDDDDDEEMPAQRVQCVISAEQCPRLRDRGMVTDPPIIPVLGNRARVQIRHNNPFMHVDLETQRQSTIHIGNHIGYHLISDSAILRFGRAENDNINYVHIGRNGIHDGVEPGMRPDRSNLRILSVTGYRSVTDRSLQHLATAAPNLVSVDFTDTSVSSEGVAVFKAHRPNCEVIFNEWGRIYK</sequence>
<feature type="region of interest" description="Disordered" evidence="1">
    <location>
        <begin position="1"/>
        <end position="43"/>
    </location>
</feature>
<proteinExistence type="predicted"/>